<protein>
    <submittedName>
        <fullName evidence="1">Uncharacterized protein</fullName>
    </submittedName>
</protein>
<evidence type="ECO:0000313" key="2">
    <source>
        <dbReference type="Proteomes" id="UP001164250"/>
    </source>
</evidence>
<evidence type="ECO:0000313" key="1">
    <source>
        <dbReference type="EMBL" id="KAJ0095551.1"/>
    </source>
</evidence>
<organism evidence="1 2">
    <name type="scientific">Pistacia atlantica</name>
    <dbReference type="NCBI Taxonomy" id="434234"/>
    <lineage>
        <taxon>Eukaryota</taxon>
        <taxon>Viridiplantae</taxon>
        <taxon>Streptophyta</taxon>
        <taxon>Embryophyta</taxon>
        <taxon>Tracheophyta</taxon>
        <taxon>Spermatophyta</taxon>
        <taxon>Magnoliopsida</taxon>
        <taxon>eudicotyledons</taxon>
        <taxon>Gunneridae</taxon>
        <taxon>Pentapetalae</taxon>
        <taxon>rosids</taxon>
        <taxon>malvids</taxon>
        <taxon>Sapindales</taxon>
        <taxon>Anacardiaceae</taxon>
        <taxon>Pistacia</taxon>
    </lineage>
</organism>
<proteinExistence type="predicted"/>
<gene>
    <name evidence="1" type="ORF">Patl1_15224</name>
</gene>
<reference evidence="2" key="1">
    <citation type="journal article" date="2023" name="G3 (Bethesda)">
        <title>Genome assembly and association tests identify interacting loci associated with vigor, precocity, and sex in interspecific pistachio rootstocks.</title>
        <authorList>
            <person name="Palmer W."/>
            <person name="Jacygrad E."/>
            <person name="Sagayaradj S."/>
            <person name="Cavanaugh K."/>
            <person name="Han R."/>
            <person name="Bertier L."/>
            <person name="Beede B."/>
            <person name="Kafkas S."/>
            <person name="Golino D."/>
            <person name="Preece J."/>
            <person name="Michelmore R."/>
        </authorList>
    </citation>
    <scope>NUCLEOTIDE SEQUENCE [LARGE SCALE GENOMIC DNA]</scope>
</reference>
<name>A0ACC1B9N3_9ROSI</name>
<dbReference type="Proteomes" id="UP001164250">
    <property type="component" value="Chromosome 6"/>
</dbReference>
<accession>A0ACC1B9N3</accession>
<sequence>MKSHRELELAI</sequence>
<keyword evidence="2" id="KW-1185">Reference proteome</keyword>
<dbReference type="EMBL" id="CM047902">
    <property type="protein sequence ID" value="KAJ0095551.1"/>
    <property type="molecule type" value="Genomic_DNA"/>
</dbReference>
<comment type="caution">
    <text evidence="1">The sequence shown here is derived from an EMBL/GenBank/DDBJ whole genome shotgun (WGS) entry which is preliminary data.</text>
</comment>